<dbReference type="GO" id="GO:0005794">
    <property type="term" value="C:Golgi apparatus"/>
    <property type="evidence" value="ECO:0007669"/>
    <property type="project" value="UniProtKB-SubCell"/>
</dbReference>
<evidence type="ECO:0000256" key="2">
    <source>
        <dbReference type="ARBA" id="ARBA00015369"/>
    </source>
</evidence>
<dbReference type="GO" id="GO:0016020">
    <property type="term" value="C:membrane"/>
    <property type="evidence" value="ECO:0007669"/>
    <property type="project" value="InterPro"/>
</dbReference>
<keyword evidence="9" id="KW-0675">Receptor</keyword>
<dbReference type="Gene3D" id="2.130.10.10">
    <property type="entry name" value="YVTN repeat-like/Quinoprotein amine dehydrogenase"/>
    <property type="match status" value="3"/>
</dbReference>
<keyword evidence="6 16" id="KW-1133">Transmembrane helix</keyword>
<dbReference type="SMART" id="SM00602">
    <property type="entry name" value="VPS10"/>
    <property type="match status" value="2"/>
</dbReference>
<evidence type="ECO:0000256" key="12">
    <source>
        <dbReference type="ARBA" id="ARBA00031250"/>
    </source>
</evidence>
<feature type="chain" id="PRO_5040508636" description="Vacuolar protein sorting/targeting protein 10" evidence="17">
    <location>
        <begin position="19"/>
        <end position="1461"/>
    </location>
</feature>
<reference evidence="19" key="2">
    <citation type="journal article" date="2020" name="Nat. Commun.">
        <title>Large-scale genome sequencing of mycorrhizal fungi provides insights into the early evolution of symbiotic traits.</title>
        <authorList>
            <person name="Miyauchi S."/>
            <person name="Kiss E."/>
            <person name="Kuo A."/>
            <person name="Drula E."/>
            <person name="Kohler A."/>
            <person name="Sanchez-Garcia M."/>
            <person name="Morin E."/>
            <person name="Andreopoulos B."/>
            <person name="Barry K.W."/>
            <person name="Bonito G."/>
            <person name="Buee M."/>
            <person name="Carver A."/>
            <person name="Chen C."/>
            <person name="Cichocki N."/>
            <person name="Clum A."/>
            <person name="Culley D."/>
            <person name="Crous P.W."/>
            <person name="Fauchery L."/>
            <person name="Girlanda M."/>
            <person name="Hayes R.D."/>
            <person name="Keri Z."/>
            <person name="LaButti K."/>
            <person name="Lipzen A."/>
            <person name="Lombard V."/>
            <person name="Magnuson J."/>
            <person name="Maillard F."/>
            <person name="Murat C."/>
            <person name="Nolan M."/>
            <person name="Ohm R.A."/>
            <person name="Pangilinan J."/>
            <person name="Pereira M.F."/>
            <person name="Perotto S."/>
            <person name="Peter M."/>
            <person name="Pfister S."/>
            <person name="Riley R."/>
            <person name="Sitrit Y."/>
            <person name="Stielow J.B."/>
            <person name="Szollosi G."/>
            <person name="Zifcakova L."/>
            <person name="Stursova M."/>
            <person name="Spatafora J.W."/>
            <person name="Tedersoo L."/>
            <person name="Vaario L.M."/>
            <person name="Yamada A."/>
            <person name="Yan M."/>
            <person name="Wang P."/>
            <person name="Xu J."/>
            <person name="Bruns T."/>
            <person name="Baldrian P."/>
            <person name="Vilgalys R."/>
            <person name="Dunand C."/>
            <person name="Henrissat B."/>
            <person name="Grigoriev I.V."/>
            <person name="Hibbett D."/>
            <person name="Nagy L.G."/>
            <person name="Martin F.M."/>
        </authorList>
    </citation>
    <scope>NUCLEOTIDE SEQUENCE</scope>
    <source>
        <strain evidence="19">Prilba</strain>
    </source>
</reference>
<evidence type="ECO:0000256" key="14">
    <source>
        <dbReference type="ARBA" id="ARBA00031902"/>
    </source>
</evidence>
<dbReference type="GO" id="GO:0006896">
    <property type="term" value="P:Golgi to vacuole transport"/>
    <property type="evidence" value="ECO:0007669"/>
    <property type="project" value="TreeGrafter"/>
</dbReference>
<evidence type="ECO:0000256" key="6">
    <source>
        <dbReference type="ARBA" id="ARBA00022989"/>
    </source>
</evidence>
<evidence type="ECO:0000256" key="8">
    <source>
        <dbReference type="ARBA" id="ARBA00023136"/>
    </source>
</evidence>
<keyword evidence="5" id="KW-0677">Repeat</keyword>
<evidence type="ECO:0000256" key="17">
    <source>
        <dbReference type="SAM" id="SignalP"/>
    </source>
</evidence>
<evidence type="ECO:0000256" key="9">
    <source>
        <dbReference type="ARBA" id="ARBA00023170"/>
    </source>
</evidence>
<reference evidence="19" key="1">
    <citation type="submission" date="2019-10" db="EMBL/GenBank/DDBJ databases">
        <authorList>
            <consortium name="DOE Joint Genome Institute"/>
            <person name="Kuo A."/>
            <person name="Miyauchi S."/>
            <person name="Kiss E."/>
            <person name="Drula E."/>
            <person name="Kohler A."/>
            <person name="Sanchez-Garcia M."/>
            <person name="Andreopoulos B."/>
            <person name="Barry K.W."/>
            <person name="Bonito G."/>
            <person name="Buee M."/>
            <person name="Carver A."/>
            <person name="Chen C."/>
            <person name="Cichocki N."/>
            <person name="Clum A."/>
            <person name="Culley D."/>
            <person name="Crous P.W."/>
            <person name="Fauchery L."/>
            <person name="Girlanda M."/>
            <person name="Hayes R."/>
            <person name="Keri Z."/>
            <person name="LaButti K."/>
            <person name="Lipzen A."/>
            <person name="Lombard V."/>
            <person name="Magnuson J."/>
            <person name="Maillard F."/>
            <person name="Morin E."/>
            <person name="Murat C."/>
            <person name="Nolan M."/>
            <person name="Ohm R."/>
            <person name="Pangilinan J."/>
            <person name="Pereira M."/>
            <person name="Perotto S."/>
            <person name="Peter M."/>
            <person name="Riley R."/>
            <person name="Sitrit Y."/>
            <person name="Stielow B."/>
            <person name="Szollosi G."/>
            <person name="Zifcakova L."/>
            <person name="Stursova M."/>
            <person name="Spatafora J.W."/>
            <person name="Tedersoo L."/>
            <person name="Vaario L.-M."/>
            <person name="Yamada A."/>
            <person name="Yan M."/>
            <person name="Wang P."/>
            <person name="Xu J."/>
            <person name="Bruns T."/>
            <person name="Baldrian P."/>
            <person name="Vilgalys R."/>
            <person name="Henrissat B."/>
            <person name="Grigoriev I.V."/>
            <person name="Hibbett D."/>
            <person name="Nagy L.G."/>
            <person name="Martin F.M."/>
        </authorList>
    </citation>
    <scope>NUCLEOTIDE SEQUENCE</scope>
    <source>
        <strain evidence="19">Prilba</strain>
    </source>
</reference>
<keyword evidence="7" id="KW-0333">Golgi apparatus</keyword>
<name>A0A9P5MQS2_9AGAM</name>
<dbReference type="CDD" id="cd15482">
    <property type="entry name" value="Sialidase_non-viral"/>
    <property type="match status" value="1"/>
</dbReference>
<sequence length="1461" mass="164471">MRASFLATLFLPVLFVQAQNQPQVKINYFENLPARLFFFDDATNVAYHDIVRGDLYMSSDEGSFWQRATDIPQGEASMFIEHPFNNRMAFVLTRGTTHYRTDDRGETWRSFEMPVSPSYVARPLSFHSDPSKYGYIIYQGTKCEREGGWSSICHDETYYTKEAFSDRPQLLLTETSQCTFAHSSKDFKHDAHSDLIYCVAFDTTTSTGYHSISSSRLFSSTDFFTDEKRIEDLGIPRGARGVIAFAVVSKFGVVALKDLSEGAGSEMLLYVTVDTRTWAKARFPHASSARLRENAYTIVESTTHSLAVDVVLSDTGTVGTLFVSNSNGTFFVESLKDTNRNAVGYIDFETLYGIEGVGLANIVTNAQDVDVRNIDKQLKTLITFDDGSSWSPLRPPGQDSEGISIGCNPSDSENCSLHLHSVTIPHNFGRIFSSPAPGFVMGVGSIGPVLRSYDESDTFLSTDAGVTWTMVLPEAHKYEFGDQGGIIVAVNDEETVDFVRYSTDLGKTWKTLNLGVSIRARGLSTVQDSTSQKFLLLGQMSRQDSTSGGRIAAVFLDFVPMGRRKCGETDFEKWYARTMNNKECLMGHRQWYRRRRAGADCYVGDKFSDPVEHEESCPCQDEDYECDYNFVRHNDECVPVGPEPIPAGVCRNPDQTYRGSSGYRIIPGNTCDRNRGVKKDEPVEKKCSQAQPEDGVVIHQTFEFPAPIVQQAYLKESTTILVRLLDTSIWQSSNEGYTWNRLFPEETFLAFYHHAFTSDRSYLITPSSKFFYTTDTGGTWYSLSAPKPPNTFGAQVLQFHPDHSDWIIWTGDEGCSGDGGAECHAEAYFSRDNGRRWTFVEKYVRNCAWARDKGLLVDPSQILCESFRDKTGSQRFFQMGTNPMQLVSGRDFFKKTVKVFDEIVGFTKFSEYLIVAEYLPMQRSLDLQVSLDGRTFATGQFPPSMRPEQHAYTILESSTDSVFLHMTTSEPPRPYWGDLLKSNWNGTYFGSSITNVNRDHRGYVDFEKMVGLDGIAIVNVVANPEAAAVTGTKELQTRITHNDGGRWKSLIPPKYDSQGQVYGCRSVTCSLHVHGYTERFDPRATFSSPSVVGLIMAVGNVGETLAPYDESDTFLSRDAGFTWEEVHKDAHLWEFGDSGSILVMVNDEQPTDHLLFTTDEGLNWREYKFTDEKIRVRSIVTVPSDTSRRFILFGNYARSPTSVAVHVDFSALTSLLCKLDIEDPGHDDFELWSPSEERAERCLFGRQTLYHRRRRDRNCVVGQQPKAKETIVKNCVCTSSDFECEFNHVRDADGKCVLVEGTKALPDDDSCRGSAQYWYERTPYRRIPHSSCEDGERPDRGRRHLCPGVSGHGFFFWIFVLVVPFAFTTLVATWYYKRSGLATGTIRLPGDGRPRFGASDAGVIETLASVPWFVVGIANVAFEVVAEWVRDAGFAVRSRRGYRDVPVDEDAQILRFADEDE</sequence>
<evidence type="ECO:0000256" key="16">
    <source>
        <dbReference type="SAM" id="Phobius"/>
    </source>
</evidence>
<dbReference type="Gene3D" id="3.30.60.270">
    <property type="match status" value="2"/>
</dbReference>
<proteinExistence type="predicted"/>
<gene>
    <name evidence="19" type="ORF">DFH94DRAFT_286583</name>
</gene>
<feature type="domain" description="VPS10" evidence="18">
    <location>
        <begin position="718"/>
        <end position="1351"/>
    </location>
</feature>
<evidence type="ECO:0000256" key="11">
    <source>
        <dbReference type="ARBA" id="ARBA00025569"/>
    </source>
</evidence>
<keyword evidence="8 16" id="KW-0472">Membrane</keyword>
<dbReference type="InterPro" id="IPR031777">
    <property type="entry name" value="Sortilin_C"/>
</dbReference>
<dbReference type="Pfam" id="PF15901">
    <property type="entry name" value="Sortilin_C"/>
    <property type="match status" value="2"/>
</dbReference>
<comment type="caution">
    <text evidence="19">The sequence shown here is derived from an EMBL/GenBank/DDBJ whole genome shotgun (WGS) entry which is preliminary data.</text>
</comment>
<dbReference type="EMBL" id="WHVB01000033">
    <property type="protein sequence ID" value="KAF8468106.1"/>
    <property type="molecule type" value="Genomic_DNA"/>
</dbReference>
<dbReference type="InterPro" id="IPR031778">
    <property type="entry name" value="Sortilin_N"/>
</dbReference>
<dbReference type="Pfam" id="PF15902">
    <property type="entry name" value="Sortilin-Vps10"/>
    <property type="match status" value="2"/>
</dbReference>
<evidence type="ECO:0000256" key="1">
    <source>
        <dbReference type="ARBA" id="ARBA00004198"/>
    </source>
</evidence>
<dbReference type="InterPro" id="IPR015943">
    <property type="entry name" value="WD40/YVTN_repeat-like_dom_sf"/>
</dbReference>
<comment type="function">
    <text evidence="11">Functions as a sorting receptor in the Golgi compartment required for the intracellular sorting and delivery of soluble vacuolar proteins, like carboxypeptidase Y (CPY) and proteinase A. Executes multiple rounds of sorting by cycling between the late Golgi and a prevacuolar endosome-like compartment.</text>
</comment>
<evidence type="ECO:0000256" key="4">
    <source>
        <dbReference type="ARBA" id="ARBA00022729"/>
    </source>
</evidence>
<organism evidence="19 20">
    <name type="scientific">Russula ochroleuca</name>
    <dbReference type="NCBI Taxonomy" id="152965"/>
    <lineage>
        <taxon>Eukaryota</taxon>
        <taxon>Fungi</taxon>
        <taxon>Dikarya</taxon>
        <taxon>Basidiomycota</taxon>
        <taxon>Agaricomycotina</taxon>
        <taxon>Agaricomycetes</taxon>
        <taxon>Russulales</taxon>
        <taxon>Russulaceae</taxon>
        <taxon>Russula</taxon>
    </lineage>
</organism>
<feature type="transmembrane region" description="Helical" evidence="16">
    <location>
        <begin position="1354"/>
        <end position="1376"/>
    </location>
</feature>
<dbReference type="OrthoDB" id="443634at2759"/>
<feature type="signal peptide" evidence="17">
    <location>
        <begin position="1"/>
        <end position="18"/>
    </location>
</feature>
<dbReference type="FunFam" id="3.30.60.270:FF:000005">
    <property type="entry name" value="Sortilin"/>
    <property type="match status" value="1"/>
</dbReference>
<evidence type="ECO:0000256" key="7">
    <source>
        <dbReference type="ARBA" id="ARBA00023034"/>
    </source>
</evidence>
<keyword evidence="4 17" id="KW-0732">Signal</keyword>
<evidence type="ECO:0000313" key="19">
    <source>
        <dbReference type="EMBL" id="KAF8468106.1"/>
    </source>
</evidence>
<dbReference type="PANTHER" id="PTHR12106:SF27">
    <property type="entry name" value="SORTILIN-RELATED RECEPTOR"/>
    <property type="match status" value="1"/>
</dbReference>
<dbReference type="GO" id="GO:0005829">
    <property type="term" value="C:cytosol"/>
    <property type="evidence" value="ECO:0007669"/>
    <property type="project" value="GOC"/>
</dbReference>
<evidence type="ECO:0000256" key="15">
    <source>
        <dbReference type="ARBA" id="ARBA00046293"/>
    </source>
</evidence>
<keyword evidence="10" id="KW-0325">Glycoprotein</keyword>
<comment type="subcellular location">
    <subcellularLocation>
        <location evidence="1">Golgi apparatus</location>
        <location evidence="1">trans-Golgi network membrane</location>
    </subcellularLocation>
    <subcellularLocation>
        <location evidence="15">Prevacuolar compartment membrane</location>
    </subcellularLocation>
</comment>
<dbReference type="GO" id="GO:0006623">
    <property type="term" value="P:protein targeting to vacuole"/>
    <property type="evidence" value="ECO:0007669"/>
    <property type="project" value="TreeGrafter"/>
</dbReference>
<evidence type="ECO:0000259" key="18">
    <source>
        <dbReference type="SMART" id="SM00602"/>
    </source>
</evidence>
<accession>A0A9P5MQS2</accession>
<evidence type="ECO:0000256" key="5">
    <source>
        <dbReference type="ARBA" id="ARBA00022737"/>
    </source>
</evidence>
<evidence type="ECO:0000313" key="20">
    <source>
        <dbReference type="Proteomes" id="UP000759537"/>
    </source>
</evidence>
<dbReference type="InterPro" id="IPR050310">
    <property type="entry name" value="VPS10-sortilin"/>
</dbReference>
<keyword evidence="3 16" id="KW-0812">Transmembrane</keyword>
<feature type="domain" description="VPS10" evidence="18">
    <location>
        <begin position="44"/>
        <end position="692"/>
    </location>
</feature>
<evidence type="ECO:0000256" key="13">
    <source>
        <dbReference type="ARBA" id="ARBA00031354"/>
    </source>
</evidence>
<dbReference type="PANTHER" id="PTHR12106">
    <property type="entry name" value="SORTILIN RELATED"/>
    <property type="match status" value="1"/>
</dbReference>
<protein>
    <recommendedName>
        <fullName evidence="2">Vacuolar protein sorting/targeting protein 10</fullName>
    </recommendedName>
    <alternativeName>
        <fullName evidence="13">Carboxypeptidase Y receptor</fullName>
    </alternativeName>
    <alternativeName>
        <fullName evidence="12 14">Sortilin VPS10</fullName>
    </alternativeName>
</protein>
<evidence type="ECO:0000256" key="10">
    <source>
        <dbReference type="ARBA" id="ARBA00023180"/>
    </source>
</evidence>
<dbReference type="SUPFAM" id="SSF110296">
    <property type="entry name" value="Oligoxyloglucan reducing end-specific cellobiohydrolase"/>
    <property type="match status" value="2"/>
</dbReference>
<dbReference type="FunFam" id="2.10.70.80:FF:000001">
    <property type="entry name" value="Sortilin-related VPS10 domain-containing receptor 1"/>
    <property type="match status" value="1"/>
</dbReference>
<dbReference type="GO" id="GO:0006895">
    <property type="term" value="P:Golgi to endosome transport"/>
    <property type="evidence" value="ECO:0007669"/>
    <property type="project" value="TreeGrafter"/>
</dbReference>
<dbReference type="InterPro" id="IPR006581">
    <property type="entry name" value="VPS10"/>
</dbReference>
<keyword evidence="20" id="KW-1185">Reference proteome</keyword>
<dbReference type="Proteomes" id="UP000759537">
    <property type="component" value="Unassembled WGS sequence"/>
</dbReference>
<evidence type="ECO:0000256" key="3">
    <source>
        <dbReference type="ARBA" id="ARBA00022692"/>
    </source>
</evidence>
<dbReference type="Gene3D" id="2.10.70.80">
    <property type="match status" value="2"/>
</dbReference>